<name>A0A7X1KRZ0_9PSED</name>
<evidence type="ECO:0000313" key="2">
    <source>
        <dbReference type="Proteomes" id="UP000546173"/>
    </source>
</evidence>
<proteinExistence type="predicted"/>
<dbReference type="Proteomes" id="UP000546173">
    <property type="component" value="Unassembled WGS sequence"/>
</dbReference>
<dbReference type="RefSeq" id="WP_185794152.1">
    <property type="nucleotide sequence ID" value="NZ_JACMYH010000001.1"/>
</dbReference>
<organism evidence="1 2">
    <name type="scientific">Pseudomonas baltica</name>
    <dbReference type="NCBI Taxonomy" id="2762576"/>
    <lineage>
        <taxon>Bacteria</taxon>
        <taxon>Pseudomonadati</taxon>
        <taxon>Pseudomonadota</taxon>
        <taxon>Gammaproteobacteria</taxon>
        <taxon>Pseudomonadales</taxon>
        <taxon>Pseudomonadaceae</taxon>
        <taxon>Pseudomonas</taxon>
    </lineage>
</organism>
<protein>
    <submittedName>
        <fullName evidence="1">Uncharacterized protein</fullName>
    </submittedName>
</protein>
<reference evidence="1 2" key="1">
    <citation type="submission" date="2020-08" db="EMBL/GenBank/DDBJ databases">
        <title>Pseudomonas sp. nov.</title>
        <authorList>
            <person name="Gieschler S."/>
            <person name="Fiedler G."/>
            <person name="Brinks E."/>
            <person name="Boehnlein C."/>
            <person name="Franz C.M.A.P."/>
            <person name="Kabisch J."/>
        </authorList>
    </citation>
    <scope>NUCLEOTIDE SEQUENCE [LARGE SCALE GENOMIC DNA]</scope>
    <source>
        <strain evidence="1 2">MBT-2</strain>
    </source>
</reference>
<keyword evidence="2" id="KW-1185">Reference proteome</keyword>
<comment type="caution">
    <text evidence="1">The sequence shown here is derived from an EMBL/GenBank/DDBJ whole genome shotgun (WGS) entry which is preliminary data.</text>
</comment>
<gene>
    <name evidence="1" type="ORF">H7993_01970</name>
</gene>
<dbReference type="AlphaFoldDB" id="A0A7X1KRZ0"/>
<sequence>MPLRIQHHDIEQTNLRTVSEIWLAGPACTFSAESELDTLCFWRGRPAVSHDMLSEGTHEQNLQRLWLVIPDVADNSAVAAVEARLRTALEKQYMEGEFYPAQQKTTTEL</sequence>
<evidence type="ECO:0000313" key="1">
    <source>
        <dbReference type="EMBL" id="MBC2677146.1"/>
    </source>
</evidence>
<dbReference type="EMBL" id="JACMYH010000001">
    <property type="protein sequence ID" value="MBC2677146.1"/>
    <property type="molecule type" value="Genomic_DNA"/>
</dbReference>
<accession>A0A7X1KRZ0</accession>